<organism evidence="2 3">
    <name type="scientific">Lentzea rhizosphaerae</name>
    <dbReference type="NCBI Taxonomy" id="2041025"/>
    <lineage>
        <taxon>Bacteria</taxon>
        <taxon>Bacillati</taxon>
        <taxon>Actinomycetota</taxon>
        <taxon>Actinomycetes</taxon>
        <taxon>Pseudonocardiales</taxon>
        <taxon>Pseudonocardiaceae</taxon>
        <taxon>Lentzea</taxon>
    </lineage>
</organism>
<feature type="transmembrane region" description="Helical" evidence="1">
    <location>
        <begin position="6"/>
        <end position="24"/>
    </location>
</feature>
<protein>
    <recommendedName>
        <fullName evidence="4">Vitamin K epoxide reductase family protein</fullName>
    </recommendedName>
</protein>
<gene>
    <name evidence="2" type="ORF">ACFOWZ_19665</name>
</gene>
<dbReference type="Proteomes" id="UP001595690">
    <property type="component" value="Unassembled WGS sequence"/>
</dbReference>
<feature type="transmembrane region" description="Helical" evidence="1">
    <location>
        <begin position="124"/>
        <end position="145"/>
    </location>
</feature>
<evidence type="ECO:0000256" key="1">
    <source>
        <dbReference type="SAM" id="Phobius"/>
    </source>
</evidence>
<name>A0ABV8BWX0_9PSEU</name>
<evidence type="ECO:0008006" key="4">
    <source>
        <dbReference type="Google" id="ProtNLM"/>
    </source>
</evidence>
<feature type="transmembrane region" description="Helical" evidence="1">
    <location>
        <begin position="69"/>
        <end position="88"/>
    </location>
</feature>
<feature type="transmembrane region" description="Helical" evidence="1">
    <location>
        <begin position="44"/>
        <end position="63"/>
    </location>
</feature>
<keyword evidence="1" id="KW-1133">Transmembrane helix</keyword>
<proteinExistence type="predicted"/>
<keyword evidence="1" id="KW-0472">Membrane</keyword>
<dbReference type="EMBL" id="JBHRZI010000015">
    <property type="protein sequence ID" value="MFC3893697.1"/>
    <property type="molecule type" value="Genomic_DNA"/>
</dbReference>
<dbReference type="RefSeq" id="WP_382374424.1">
    <property type="nucleotide sequence ID" value="NZ_JBHRZI010000015.1"/>
</dbReference>
<evidence type="ECO:0000313" key="3">
    <source>
        <dbReference type="Proteomes" id="UP001595690"/>
    </source>
</evidence>
<keyword evidence="3" id="KW-1185">Reference proteome</keyword>
<evidence type="ECO:0000313" key="2">
    <source>
        <dbReference type="EMBL" id="MFC3893697.1"/>
    </source>
</evidence>
<accession>A0ABV8BWX0</accession>
<comment type="caution">
    <text evidence="2">The sequence shown here is derived from an EMBL/GenBank/DDBJ whole genome shotgun (WGS) entry which is preliminary data.</text>
</comment>
<reference evidence="3" key="1">
    <citation type="journal article" date="2019" name="Int. J. Syst. Evol. Microbiol.">
        <title>The Global Catalogue of Microorganisms (GCM) 10K type strain sequencing project: providing services to taxonomists for standard genome sequencing and annotation.</title>
        <authorList>
            <consortium name="The Broad Institute Genomics Platform"/>
            <consortium name="The Broad Institute Genome Sequencing Center for Infectious Disease"/>
            <person name="Wu L."/>
            <person name="Ma J."/>
        </authorList>
    </citation>
    <scope>NUCLEOTIDE SEQUENCE [LARGE SCALE GENOMIC DNA]</scope>
    <source>
        <strain evidence="3">CGMCC 4.7405</strain>
    </source>
</reference>
<feature type="transmembrane region" description="Helical" evidence="1">
    <location>
        <begin position="95"/>
        <end position="118"/>
    </location>
</feature>
<keyword evidence="1" id="KW-0812">Transmembrane</keyword>
<sequence>MDDNTIALIAFVALLLGILGGFVLQQQLAGALNQAFCTPASCQVLPQALTGWAIAVTPLPVFLWHRNAAFYLGMFLVGVMGTFFITAAQGGTADGLWLLPLVYFVVGLLFVPFSLWISRLAAPGWRAAAVAGQHWMLLISFVLWLA</sequence>